<proteinExistence type="predicted"/>
<reference evidence="2 3" key="1">
    <citation type="submission" date="2024-10" db="EMBL/GenBank/DDBJ databases">
        <authorList>
            <person name="Lu C.-H."/>
        </authorList>
    </citation>
    <scope>NUCLEOTIDE SEQUENCE [LARGE SCALE GENOMIC DNA]</scope>
    <source>
        <strain evidence="2 3">22LXZD03-01</strain>
    </source>
</reference>
<accession>A0ABW8GSZ2</accession>
<evidence type="ECO:0000313" key="2">
    <source>
        <dbReference type="EMBL" id="MFJ5512437.1"/>
    </source>
</evidence>
<dbReference type="GO" id="GO:0004519">
    <property type="term" value="F:endonuclease activity"/>
    <property type="evidence" value="ECO:0007669"/>
    <property type="project" value="UniProtKB-KW"/>
</dbReference>
<dbReference type="InterPro" id="IPR003615">
    <property type="entry name" value="HNH_nuc"/>
</dbReference>
<evidence type="ECO:0000313" key="3">
    <source>
        <dbReference type="Proteomes" id="UP001617702"/>
    </source>
</evidence>
<dbReference type="Proteomes" id="UP001617702">
    <property type="component" value="Unassembled WGS sequence"/>
</dbReference>
<keyword evidence="2" id="KW-0540">Nuclease</keyword>
<dbReference type="RefSeq" id="WP_400353437.1">
    <property type="nucleotide sequence ID" value="NZ_JBIXLA010000002.1"/>
</dbReference>
<dbReference type="Pfam" id="PF13391">
    <property type="entry name" value="HNH_2"/>
    <property type="match status" value="1"/>
</dbReference>
<feature type="domain" description="HNH nuclease" evidence="1">
    <location>
        <begin position="207"/>
        <end position="263"/>
    </location>
</feature>
<comment type="caution">
    <text evidence="2">The sequence shown here is derived from an EMBL/GenBank/DDBJ whole genome shotgun (WGS) entry which is preliminary data.</text>
</comment>
<sequence>MVFKIGNSYSFQEAMALYKNDNADHPGLTQGGFLNPAKGSSSTLIRAIFAKEDINGPLPNLLFISGDNENRNYFSRMKKVMEEEGFFLYFNKVGDGWIYRGERQIIRLLEPSSFEAMQVLNKEECRLDVVGYKNNEPFWQLIKDERYLFEKPRIIEFIAVIDLQSSSFLFNKAESSVIGRVREAIIRIRLDQRKFSASVSKLYKNKCIITNAPKIKDSLYVQACHISNERDSDYNFLDNSSNNGVLLRADLHALFDKGLLTIDVNTGVVVFASKELQSFYSEYHNKLCKSWEIVPNKAREKLSKVKLKFKS</sequence>
<gene>
    <name evidence="2" type="ORF">ACIPUH_06490</name>
</gene>
<protein>
    <submittedName>
        <fullName evidence="2">HNH endonuclease</fullName>
    </submittedName>
</protein>
<organism evidence="2 3">
    <name type="scientific">Pectobacterium jejuense</name>
    <dbReference type="NCBI Taxonomy" id="2974022"/>
    <lineage>
        <taxon>Bacteria</taxon>
        <taxon>Pseudomonadati</taxon>
        <taxon>Pseudomonadota</taxon>
        <taxon>Gammaproteobacteria</taxon>
        <taxon>Enterobacterales</taxon>
        <taxon>Pectobacteriaceae</taxon>
        <taxon>Pectobacterium</taxon>
    </lineage>
</organism>
<name>A0ABW8GSZ2_9GAMM</name>
<keyword evidence="2" id="KW-0255">Endonuclease</keyword>
<keyword evidence="2" id="KW-0378">Hydrolase</keyword>
<dbReference type="EMBL" id="JBIXLB010000002">
    <property type="protein sequence ID" value="MFJ5512437.1"/>
    <property type="molecule type" value="Genomic_DNA"/>
</dbReference>
<evidence type="ECO:0000259" key="1">
    <source>
        <dbReference type="Pfam" id="PF13391"/>
    </source>
</evidence>
<keyword evidence="3" id="KW-1185">Reference proteome</keyword>